<dbReference type="AlphaFoldDB" id="X0ZNQ1"/>
<reference evidence="1" key="1">
    <citation type="journal article" date="2014" name="Front. Microbiol.">
        <title>High frequency of phylogenetically diverse reductive dehalogenase-homologous genes in deep subseafloor sedimentary metagenomes.</title>
        <authorList>
            <person name="Kawai M."/>
            <person name="Futagami T."/>
            <person name="Toyoda A."/>
            <person name="Takaki Y."/>
            <person name="Nishi S."/>
            <person name="Hori S."/>
            <person name="Arai W."/>
            <person name="Tsubouchi T."/>
            <person name="Morono Y."/>
            <person name="Uchiyama I."/>
            <person name="Ito T."/>
            <person name="Fujiyama A."/>
            <person name="Inagaki F."/>
            <person name="Takami H."/>
        </authorList>
    </citation>
    <scope>NUCLEOTIDE SEQUENCE</scope>
    <source>
        <strain evidence="1">Expedition CK06-06</strain>
    </source>
</reference>
<accession>X0ZNQ1</accession>
<proteinExistence type="predicted"/>
<sequence>MSTWKINLKFADGTGNEIELYDAKSYFNGYLKLKRSYFNRLVKAVKITKKYTTGHAIEKVIGPDSKEWTLNPWMLLLIKDNEKKKPFWLFIKREKDLSGLLIAIGPKQFAEYNNSNMLETKRDLKRLINYIVAYLNKFNCSVLLPNYLS</sequence>
<evidence type="ECO:0000313" key="1">
    <source>
        <dbReference type="EMBL" id="GAG61978.1"/>
    </source>
</evidence>
<dbReference type="EMBL" id="BART01001087">
    <property type="protein sequence ID" value="GAG61978.1"/>
    <property type="molecule type" value="Genomic_DNA"/>
</dbReference>
<name>X0ZNQ1_9ZZZZ</name>
<comment type="caution">
    <text evidence="1">The sequence shown here is derived from an EMBL/GenBank/DDBJ whole genome shotgun (WGS) entry which is preliminary data.</text>
</comment>
<organism evidence="1">
    <name type="scientific">marine sediment metagenome</name>
    <dbReference type="NCBI Taxonomy" id="412755"/>
    <lineage>
        <taxon>unclassified sequences</taxon>
        <taxon>metagenomes</taxon>
        <taxon>ecological metagenomes</taxon>
    </lineage>
</organism>
<gene>
    <name evidence="1" type="ORF">S01H4_04149</name>
</gene>
<protein>
    <submittedName>
        <fullName evidence="1">Uncharacterized protein</fullName>
    </submittedName>
</protein>